<feature type="DNA-binding region" description="H-T-H motif" evidence="4">
    <location>
        <begin position="34"/>
        <end position="53"/>
    </location>
</feature>
<dbReference type="Pfam" id="PF21597">
    <property type="entry name" value="TetR_C_43"/>
    <property type="match status" value="1"/>
</dbReference>
<evidence type="ECO:0000256" key="1">
    <source>
        <dbReference type="ARBA" id="ARBA00023015"/>
    </source>
</evidence>
<evidence type="ECO:0000256" key="3">
    <source>
        <dbReference type="ARBA" id="ARBA00023163"/>
    </source>
</evidence>
<dbReference type="InterPro" id="IPR036271">
    <property type="entry name" value="Tet_transcr_reg_TetR-rel_C_sf"/>
</dbReference>
<protein>
    <submittedName>
        <fullName evidence="7">TetR family transcriptional regulator</fullName>
    </submittedName>
</protein>
<dbReference type="SUPFAM" id="SSF46689">
    <property type="entry name" value="Homeodomain-like"/>
    <property type="match status" value="1"/>
</dbReference>
<keyword evidence="1" id="KW-0805">Transcription regulation</keyword>
<dbReference type="PANTHER" id="PTHR30055">
    <property type="entry name" value="HTH-TYPE TRANSCRIPTIONAL REGULATOR RUTR"/>
    <property type="match status" value="1"/>
</dbReference>
<name>A0A8J3J7E8_9ACTN</name>
<proteinExistence type="predicted"/>
<dbReference type="InterPro" id="IPR049445">
    <property type="entry name" value="TetR_SbtR-like_C"/>
</dbReference>
<gene>
    <name evidence="7" type="ORF">Aru02nite_38950</name>
</gene>
<dbReference type="AlphaFoldDB" id="A0A8J3J7E8"/>
<comment type="caution">
    <text evidence="7">The sequence shown here is derived from an EMBL/GenBank/DDBJ whole genome shotgun (WGS) entry which is preliminary data.</text>
</comment>
<evidence type="ECO:0000256" key="4">
    <source>
        <dbReference type="PROSITE-ProRule" id="PRU00335"/>
    </source>
</evidence>
<evidence type="ECO:0000256" key="2">
    <source>
        <dbReference type="ARBA" id="ARBA00023125"/>
    </source>
</evidence>
<feature type="region of interest" description="Disordered" evidence="5">
    <location>
        <begin position="193"/>
        <end position="212"/>
    </location>
</feature>
<dbReference type="Pfam" id="PF00440">
    <property type="entry name" value="TetR_N"/>
    <property type="match status" value="1"/>
</dbReference>
<dbReference type="Gene3D" id="1.10.357.10">
    <property type="entry name" value="Tetracycline Repressor, domain 2"/>
    <property type="match status" value="1"/>
</dbReference>
<reference evidence="7" key="1">
    <citation type="submission" date="2021-01" db="EMBL/GenBank/DDBJ databases">
        <title>Whole genome shotgun sequence of Actinocatenispora rupis NBRC 107355.</title>
        <authorList>
            <person name="Komaki H."/>
            <person name="Tamura T."/>
        </authorList>
    </citation>
    <scope>NUCLEOTIDE SEQUENCE</scope>
    <source>
        <strain evidence="7">NBRC 107355</strain>
    </source>
</reference>
<dbReference type="GO" id="GO:0000976">
    <property type="term" value="F:transcription cis-regulatory region binding"/>
    <property type="evidence" value="ECO:0007669"/>
    <property type="project" value="TreeGrafter"/>
</dbReference>
<dbReference type="SUPFAM" id="SSF48498">
    <property type="entry name" value="Tetracyclin repressor-like, C-terminal domain"/>
    <property type="match status" value="1"/>
</dbReference>
<dbReference type="EMBL" id="BOMB01000021">
    <property type="protein sequence ID" value="GID13006.1"/>
    <property type="molecule type" value="Genomic_DNA"/>
</dbReference>
<evidence type="ECO:0000313" key="7">
    <source>
        <dbReference type="EMBL" id="GID13006.1"/>
    </source>
</evidence>
<evidence type="ECO:0000313" key="8">
    <source>
        <dbReference type="Proteomes" id="UP000612808"/>
    </source>
</evidence>
<keyword evidence="2 4" id="KW-0238">DNA-binding</keyword>
<organism evidence="7 8">
    <name type="scientific">Actinocatenispora rupis</name>
    <dbReference type="NCBI Taxonomy" id="519421"/>
    <lineage>
        <taxon>Bacteria</taxon>
        <taxon>Bacillati</taxon>
        <taxon>Actinomycetota</taxon>
        <taxon>Actinomycetes</taxon>
        <taxon>Micromonosporales</taxon>
        <taxon>Micromonosporaceae</taxon>
        <taxon>Actinocatenispora</taxon>
    </lineage>
</organism>
<dbReference type="GO" id="GO:0003700">
    <property type="term" value="F:DNA-binding transcription factor activity"/>
    <property type="evidence" value="ECO:0007669"/>
    <property type="project" value="TreeGrafter"/>
</dbReference>
<dbReference type="RefSeq" id="WP_203659565.1">
    <property type="nucleotide sequence ID" value="NZ_BAAAZM010000008.1"/>
</dbReference>
<dbReference type="PRINTS" id="PR00455">
    <property type="entry name" value="HTHTETR"/>
</dbReference>
<dbReference type="InterPro" id="IPR050109">
    <property type="entry name" value="HTH-type_TetR-like_transc_reg"/>
</dbReference>
<dbReference type="Proteomes" id="UP000612808">
    <property type="component" value="Unassembled WGS sequence"/>
</dbReference>
<dbReference type="InterPro" id="IPR001647">
    <property type="entry name" value="HTH_TetR"/>
</dbReference>
<dbReference type="PANTHER" id="PTHR30055:SF234">
    <property type="entry name" value="HTH-TYPE TRANSCRIPTIONAL REGULATOR BETI"/>
    <property type="match status" value="1"/>
</dbReference>
<accession>A0A8J3J7E8</accession>
<evidence type="ECO:0000259" key="6">
    <source>
        <dbReference type="PROSITE" id="PS50977"/>
    </source>
</evidence>
<keyword evidence="3" id="KW-0804">Transcription</keyword>
<keyword evidence="8" id="KW-1185">Reference proteome</keyword>
<evidence type="ECO:0000256" key="5">
    <source>
        <dbReference type="SAM" id="MobiDB-lite"/>
    </source>
</evidence>
<dbReference type="PROSITE" id="PS50977">
    <property type="entry name" value="HTH_TETR_2"/>
    <property type="match status" value="1"/>
</dbReference>
<dbReference type="InterPro" id="IPR009057">
    <property type="entry name" value="Homeodomain-like_sf"/>
</dbReference>
<sequence length="212" mass="23116">MSETRPLRADARRNRERLIEAARTVYAERGLDAPLDEIARCAGVSIGTLYNRFPSRDALIDAAFADRVAATARFAEHALADDDPWSGLAYFLERICELQATDRGYRDLAARSVPRSAETAAALRDGYRQMERIVERAQHAGALRSDVTLADLAFVFWGHAGTVAATADIAPDAWRRHLGLLLDGLRSEGAHPLPVPPLDPAQVERAMGPGGC</sequence>
<feature type="domain" description="HTH tetR-type" evidence="6">
    <location>
        <begin position="12"/>
        <end position="71"/>
    </location>
</feature>